<proteinExistence type="predicted"/>
<protein>
    <submittedName>
        <fullName evidence="1">Uncharacterized protein</fullName>
    </submittedName>
</protein>
<dbReference type="KEGG" id="anf:AQPE_3692"/>
<accession>A0A5K7SDI4</accession>
<reference evidence="1" key="1">
    <citation type="journal article" date="2020" name="Int. J. Syst. Evol. Microbiol.">
        <title>Aquipluma nitroreducens gen. nov. sp. nov., a novel facultatively anaerobic bacterium isolated from a freshwater lake.</title>
        <authorList>
            <person name="Watanabe M."/>
            <person name="Kojima H."/>
            <person name="Fukui M."/>
        </authorList>
    </citation>
    <scope>NUCLEOTIDE SEQUENCE</scope>
    <source>
        <strain evidence="1">MeG22</strain>
    </source>
</reference>
<dbReference type="EMBL" id="AP018694">
    <property type="protein sequence ID" value="BBE19507.1"/>
    <property type="molecule type" value="Genomic_DNA"/>
</dbReference>
<dbReference type="AlphaFoldDB" id="A0A5K7SDI4"/>
<keyword evidence="2" id="KW-1185">Reference proteome</keyword>
<sequence length="136" mass="15372">MANQTAVESLKESIRLLEIQQAEEGQILKDQFKITYESLKLVNLVKSSLKELTDSVEIKTNLFESIVSIVTGYLSKKLMVSSSSNPFKKILGVLIQLGVTNLVAKNAETIRIFITEFIDRFLHPKEEEEEIPETEA</sequence>
<evidence type="ECO:0000313" key="2">
    <source>
        <dbReference type="Proteomes" id="UP001193389"/>
    </source>
</evidence>
<evidence type="ECO:0000313" key="1">
    <source>
        <dbReference type="EMBL" id="BBE19507.1"/>
    </source>
</evidence>
<gene>
    <name evidence="1" type="ORF">AQPE_3692</name>
</gene>
<dbReference type="Proteomes" id="UP001193389">
    <property type="component" value="Chromosome"/>
</dbReference>
<name>A0A5K7SDI4_9BACT</name>
<dbReference type="RefSeq" id="WP_318347745.1">
    <property type="nucleotide sequence ID" value="NZ_AP018694.1"/>
</dbReference>
<organism evidence="1 2">
    <name type="scientific">Aquipluma nitroreducens</name>
    <dbReference type="NCBI Taxonomy" id="2010828"/>
    <lineage>
        <taxon>Bacteria</taxon>
        <taxon>Pseudomonadati</taxon>
        <taxon>Bacteroidota</taxon>
        <taxon>Bacteroidia</taxon>
        <taxon>Marinilabiliales</taxon>
        <taxon>Prolixibacteraceae</taxon>
        <taxon>Aquipluma</taxon>
    </lineage>
</organism>